<accession>A0A0E3LAX0</accession>
<keyword evidence="7" id="KW-0406">Ion transport</keyword>
<evidence type="ECO:0000256" key="5">
    <source>
        <dbReference type="ARBA" id="ARBA00022842"/>
    </source>
</evidence>
<evidence type="ECO:0000256" key="9">
    <source>
        <dbReference type="SAM" id="Phobius"/>
    </source>
</evidence>
<evidence type="ECO:0000256" key="7">
    <source>
        <dbReference type="ARBA" id="ARBA00023065"/>
    </source>
</evidence>
<sequence length="192" mass="20379">MRKAGKQTSYYTVRGIVKRGLPVLSITCVIGIIVGQVLNTRETSLLSMPAILILIPALIKIGGDTGSMLGARLSSAFHMGLGDRIYRNPVVHNSVIAASIVGFVSSISVSVLVFLASHFMGYGMPFLTLLEISLIAVVIELVVVYSATVAIAFASHRFGIDPDDTVIPLIASLGDLVGVMGIFMALHLLEII</sequence>
<protein>
    <submittedName>
        <fullName evidence="11">Mg/Co/Ni transporter MgtE</fullName>
    </submittedName>
</protein>
<dbReference type="Proteomes" id="UP000033092">
    <property type="component" value="Chromosome"/>
</dbReference>
<comment type="subcellular location">
    <subcellularLocation>
        <location evidence="1">Membrane</location>
        <topology evidence="1">Multi-pass membrane protein</topology>
    </subcellularLocation>
</comment>
<name>A0A0E3LAX0_9EURY</name>
<dbReference type="PATRIC" id="fig|1434119.4.peg.2672"/>
<evidence type="ECO:0000256" key="8">
    <source>
        <dbReference type="ARBA" id="ARBA00023136"/>
    </source>
</evidence>
<dbReference type="InterPro" id="IPR006667">
    <property type="entry name" value="SLC41_membr_dom"/>
</dbReference>
<evidence type="ECO:0000259" key="10">
    <source>
        <dbReference type="Pfam" id="PF01769"/>
    </source>
</evidence>
<dbReference type="GO" id="GO:0016020">
    <property type="term" value="C:membrane"/>
    <property type="evidence" value="ECO:0007669"/>
    <property type="project" value="UniProtKB-SubCell"/>
</dbReference>
<evidence type="ECO:0000256" key="1">
    <source>
        <dbReference type="ARBA" id="ARBA00004141"/>
    </source>
</evidence>
<dbReference type="GeneID" id="24860976"/>
<evidence type="ECO:0000256" key="4">
    <source>
        <dbReference type="ARBA" id="ARBA00022692"/>
    </source>
</evidence>
<dbReference type="InterPro" id="IPR045349">
    <property type="entry name" value="SLC41A1-3"/>
</dbReference>
<keyword evidence="6 9" id="KW-1133">Transmembrane helix</keyword>
<dbReference type="EMBL" id="CP009507">
    <property type="protein sequence ID" value="AKB32756.1"/>
    <property type="molecule type" value="Genomic_DNA"/>
</dbReference>
<dbReference type="Gene3D" id="1.10.357.20">
    <property type="entry name" value="SLC41 divalent cation transporters, integral membrane domain"/>
    <property type="match status" value="1"/>
</dbReference>
<dbReference type="AlphaFoldDB" id="A0A0E3LAX0"/>
<evidence type="ECO:0000256" key="2">
    <source>
        <dbReference type="ARBA" id="ARBA00009749"/>
    </source>
</evidence>
<comment type="similarity">
    <text evidence="2">Belongs to the SLC41A transporter family.</text>
</comment>
<dbReference type="HOGENOM" id="CLU_111003_1_0_2"/>
<keyword evidence="3" id="KW-0813">Transport</keyword>
<gene>
    <name evidence="11" type="ORF">MSSIH_2066</name>
</gene>
<proteinExistence type="inferred from homology"/>
<feature type="transmembrane region" description="Helical" evidence="9">
    <location>
        <begin position="94"/>
        <end position="120"/>
    </location>
</feature>
<keyword evidence="4 9" id="KW-0812">Transmembrane</keyword>
<dbReference type="KEGG" id="msz:MSSIH_2066"/>
<feature type="transmembrane region" description="Helical" evidence="9">
    <location>
        <begin position="21"/>
        <end position="38"/>
    </location>
</feature>
<dbReference type="Pfam" id="PF01769">
    <property type="entry name" value="MgtE"/>
    <property type="match status" value="1"/>
</dbReference>
<feature type="domain" description="SLC41A/MgtE integral membrane" evidence="10">
    <location>
        <begin position="55"/>
        <end position="184"/>
    </location>
</feature>
<feature type="transmembrane region" description="Helical" evidence="9">
    <location>
        <begin position="166"/>
        <end position="189"/>
    </location>
</feature>
<keyword evidence="8 9" id="KW-0472">Membrane</keyword>
<feature type="transmembrane region" description="Helical" evidence="9">
    <location>
        <begin position="44"/>
        <end position="63"/>
    </location>
</feature>
<dbReference type="InterPro" id="IPR036739">
    <property type="entry name" value="SLC41_membr_dom_sf"/>
</dbReference>
<dbReference type="GO" id="GO:0008324">
    <property type="term" value="F:monoatomic cation transmembrane transporter activity"/>
    <property type="evidence" value="ECO:0007669"/>
    <property type="project" value="InterPro"/>
</dbReference>
<dbReference type="SUPFAM" id="SSF161093">
    <property type="entry name" value="MgtE membrane domain-like"/>
    <property type="match status" value="1"/>
</dbReference>
<evidence type="ECO:0000313" key="11">
    <source>
        <dbReference type="EMBL" id="AKB32756.1"/>
    </source>
</evidence>
<keyword evidence="5" id="KW-0460">Magnesium</keyword>
<dbReference type="RefSeq" id="WP_187151729.1">
    <property type="nucleotide sequence ID" value="NZ_CP009507.1"/>
</dbReference>
<dbReference type="PANTHER" id="PTHR16228">
    <property type="entry name" value="DIVALENT CATION TRANSPORTER SOLUTE CARRIER FAMILY 41"/>
    <property type="match status" value="1"/>
</dbReference>
<evidence type="ECO:0000256" key="3">
    <source>
        <dbReference type="ARBA" id="ARBA00022448"/>
    </source>
</evidence>
<organism evidence="11 12">
    <name type="scientific">Methanosarcina siciliae HI350</name>
    <dbReference type="NCBI Taxonomy" id="1434119"/>
    <lineage>
        <taxon>Archaea</taxon>
        <taxon>Methanobacteriati</taxon>
        <taxon>Methanobacteriota</taxon>
        <taxon>Stenosarchaea group</taxon>
        <taxon>Methanomicrobia</taxon>
        <taxon>Methanosarcinales</taxon>
        <taxon>Methanosarcinaceae</taxon>
        <taxon>Methanosarcina</taxon>
    </lineage>
</organism>
<dbReference type="PANTHER" id="PTHR16228:SF7">
    <property type="entry name" value="SLC41A_MGTE INTEGRAL MEMBRANE DOMAIN-CONTAINING PROTEIN"/>
    <property type="match status" value="1"/>
</dbReference>
<feature type="transmembrane region" description="Helical" evidence="9">
    <location>
        <begin position="132"/>
        <end position="154"/>
    </location>
</feature>
<evidence type="ECO:0000256" key="6">
    <source>
        <dbReference type="ARBA" id="ARBA00022989"/>
    </source>
</evidence>
<evidence type="ECO:0000313" key="12">
    <source>
        <dbReference type="Proteomes" id="UP000033092"/>
    </source>
</evidence>
<reference evidence="11 12" key="1">
    <citation type="submission" date="2014-07" db="EMBL/GenBank/DDBJ databases">
        <title>Methanogenic archaea and the global carbon cycle.</title>
        <authorList>
            <person name="Henriksen J.R."/>
            <person name="Luke J."/>
            <person name="Reinhart S."/>
            <person name="Benedict M.N."/>
            <person name="Youngblut N.D."/>
            <person name="Metcalf M.E."/>
            <person name="Whitaker R.J."/>
            <person name="Metcalf W.W."/>
        </authorList>
    </citation>
    <scope>NUCLEOTIDE SEQUENCE [LARGE SCALE GENOMIC DNA]</scope>
    <source>
        <strain evidence="11 12">HI350</strain>
    </source>
</reference>